<evidence type="ECO:0000313" key="2">
    <source>
        <dbReference type="EMBL" id="EJN85758.1"/>
    </source>
</evidence>
<feature type="region of interest" description="Disordered" evidence="1">
    <location>
        <begin position="25"/>
        <end position="46"/>
    </location>
</feature>
<name>J3ACU4_ACTNH</name>
<sequence>MGARCAHPVSRYGSLLAQEEGPDILSPVLAPGAQTRPGGTKGRPRA</sequence>
<comment type="caution">
    <text evidence="2">The sequence shown here is derived from an EMBL/GenBank/DDBJ whole genome shotgun (WGS) entry which is preliminary data.</text>
</comment>
<evidence type="ECO:0000256" key="1">
    <source>
        <dbReference type="SAM" id="MobiDB-lite"/>
    </source>
</evidence>
<protein>
    <submittedName>
        <fullName evidence="2">Uncharacterized protein</fullName>
    </submittedName>
</protein>
<reference evidence="2 3" key="1">
    <citation type="submission" date="2012-07" db="EMBL/GenBank/DDBJ databases">
        <authorList>
            <person name="Durkin A.S."/>
            <person name="McCorrison J."/>
            <person name="Torralba M."/>
            <person name="Gillis M."/>
            <person name="Methe B."/>
            <person name="Sutton G."/>
            <person name="Nelson K.E."/>
        </authorList>
    </citation>
    <scope>NUCLEOTIDE SEQUENCE [LARGE SCALE GENOMIC DNA]</scope>
    <source>
        <strain evidence="3">ATCC 12104 / DSM 43013 / CCUG 2238 / JCM 8349 / NCTC 10301 / Howell 279</strain>
    </source>
</reference>
<dbReference type="AlphaFoldDB" id="J3ACU4"/>
<evidence type="ECO:0000313" key="3">
    <source>
        <dbReference type="Proteomes" id="UP000007814"/>
    </source>
</evidence>
<accession>J3ACU4</accession>
<organism evidence="2 3">
    <name type="scientific">Actinomyces naeslundii (strain ATCC 12104 / DSM 43013 / CCUG 2238 / JCM 8349 / NCTC 10301 / Howell 279)</name>
    <dbReference type="NCBI Taxonomy" id="1115803"/>
    <lineage>
        <taxon>Bacteria</taxon>
        <taxon>Bacillati</taxon>
        <taxon>Actinomycetota</taxon>
        <taxon>Actinomycetes</taxon>
        <taxon>Actinomycetales</taxon>
        <taxon>Actinomycetaceae</taxon>
        <taxon>Actinomyces</taxon>
    </lineage>
</organism>
<dbReference type="Proteomes" id="UP000007814">
    <property type="component" value="Unassembled WGS sequence"/>
</dbReference>
<gene>
    <name evidence="2" type="ORF">HMPREF1129_2323</name>
</gene>
<proteinExistence type="predicted"/>
<dbReference type="EMBL" id="ALJK01000043">
    <property type="protein sequence ID" value="EJN85758.1"/>
    <property type="molecule type" value="Genomic_DNA"/>
</dbReference>